<evidence type="ECO:0000313" key="2">
    <source>
        <dbReference type="EMBL" id="KAJ6322122.1"/>
    </source>
</evidence>
<dbReference type="EMBL" id="JAPFFI010000023">
    <property type="protein sequence ID" value="KAJ6322122.1"/>
    <property type="molecule type" value="Genomic_DNA"/>
</dbReference>
<sequence length="92" mass="10622">MTAPPKRRHQSRPLRRLRKSLLKNPRRREKGANQESTDLILKCIISCRINKLIVPCCLISTCNSILRNEGPILLMVHLNVRLSRVREIKSGI</sequence>
<name>A0ABQ9A338_9ROSI</name>
<dbReference type="Proteomes" id="UP001141253">
    <property type="component" value="Chromosome 8"/>
</dbReference>
<gene>
    <name evidence="2" type="ORF">OIU77_012076</name>
</gene>
<proteinExistence type="predicted"/>
<feature type="region of interest" description="Disordered" evidence="1">
    <location>
        <begin position="1"/>
        <end position="34"/>
    </location>
</feature>
<evidence type="ECO:0000256" key="1">
    <source>
        <dbReference type="SAM" id="MobiDB-lite"/>
    </source>
</evidence>
<comment type="caution">
    <text evidence="2">The sequence shown here is derived from an EMBL/GenBank/DDBJ whole genome shotgun (WGS) entry which is preliminary data.</text>
</comment>
<keyword evidence="3" id="KW-1185">Reference proteome</keyword>
<feature type="compositionally biased region" description="Basic residues" evidence="1">
    <location>
        <begin position="1"/>
        <end position="29"/>
    </location>
</feature>
<accession>A0ABQ9A338</accession>
<evidence type="ECO:0000313" key="3">
    <source>
        <dbReference type="Proteomes" id="UP001141253"/>
    </source>
</evidence>
<reference evidence="2" key="2">
    <citation type="journal article" date="2023" name="Int. J. Mol. Sci.">
        <title>De Novo Assembly and Annotation of 11 Diverse Shrub Willow (Salix) Genomes Reveals Novel Gene Organization in Sex-Linked Regions.</title>
        <authorList>
            <person name="Hyden B."/>
            <person name="Feng K."/>
            <person name="Yates T.B."/>
            <person name="Jawdy S."/>
            <person name="Cereghino C."/>
            <person name="Smart L.B."/>
            <person name="Muchero W."/>
        </authorList>
    </citation>
    <scope>NUCLEOTIDE SEQUENCE</scope>
    <source>
        <tissue evidence="2">Shoot tip</tissue>
    </source>
</reference>
<reference evidence="2" key="1">
    <citation type="submission" date="2022-10" db="EMBL/GenBank/DDBJ databases">
        <authorList>
            <person name="Hyden B.L."/>
            <person name="Feng K."/>
            <person name="Yates T."/>
            <person name="Jawdy S."/>
            <person name="Smart L.B."/>
            <person name="Muchero W."/>
        </authorList>
    </citation>
    <scope>NUCLEOTIDE SEQUENCE</scope>
    <source>
        <tissue evidence="2">Shoot tip</tissue>
    </source>
</reference>
<organism evidence="2 3">
    <name type="scientific">Salix suchowensis</name>
    <dbReference type="NCBI Taxonomy" id="1278906"/>
    <lineage>
        <taxon>Eukaryota</taxon>
        <taxon>Viridiplantae</taxon>
        <taxon>Streptophyta</taxon>
        <taxon>Embryophyta</taxon>
        <taxon>Tracheophyta</taxon>
        <taxon>Spermatophyta</taxon>
        <taxon>Magnoliopsida</taxon>
        <taxon>eudicotyledons</taxon>
        <taxon>Gunneridae</taxon>
        <taxon>Pentapetalae</taxon>
        <taxon>rosids</taxon>
        <taxon>fabids</taxon>
        <taxon>Malpighiales</taxon>
        <taxon>Salicaceae</taxon>
        <taxon>Saliceae</taxon>
        <taxon>Salix</taxon>
    </lineage>
</organism>
<protein>
    <submittedName>
        <fullName evidence="2">Uncharacterized protein</fullName>
    </submittedName>
</protein>